<name>A0A1K0JCJ1_CUPNE</name>
<organism evidence="1">
    <name type="scientific">Cupriavidus necator</name>
    <name type="common">Alcaligenes eutrophus</name>
    <name type="synonym">Ralstonia eutropha</name>
    <dbReference type="NCBI Taxonomy" id="106590"/>
    <lineage>
        <taxon>Bacteria</taxon>
        <taxon>Pseudomonadati</taxon>
        <taxon>Pseudomonadota</taxon>
        <taxon>Betaproteobacteria</taxon>
        <taxon>Burkholderiales</taxon>
        <taxon>Burkholderiaceae</taxon>
        <taxon>Cupriavidus</taxon>
    </lineage>
</organism>
<sequence>MHRFADADGFSSRIQQAELDDLVGSEAACRALAENYAGPPL</sequence>
<dbReference type="RefSeq" id="WP_422696019.1">
    <property type="nucleotide sequence ID" value="NZ_FMSH01000163.1"/>
</dbReference>
<gene>
    <name evidence="1" type="ORF">CNECB9_2450009</name>
</gene>
<dbReference type="AlphaFoldDB" id="A0A1K0JCJ1"/>
<reference evidence="1" key="1">
    <citation type="submission" date="2016-09" db="EMBL/GenBank/DDBJ databases">
        <authorList>
            <person name="Capua I."/>
            <person name="De Benedictis P."/>
            <person name="Joannis T."/>
            <person name="Lombin L.H."/>
            <person name="Cattoli G."/>
        </authorList>
    </citation>
    <scope>NUCLEOTIDE SEQUENCE</scope>
    <source>
        <strain evidence="1">B9</strain>
    </source>
</reference>
<dbReference type="Gene3D" id="3.30.9.10">
    <property type="entry name" value="D-Amino Acid Oxidase, subunit A, domain 2"/>
    <property type="match status" value="1"/>
</dbReference>
<evidence type="ECO:0000313" key="1">
    <source>
        <dbReference type="EMBL" id="SCU75673.1"/>
    </source>
</evidence>
<accession>A0A1K0JCJ1</accession>
<protein>
    <submittedName>
        <fullName evidence="1">Uncharacterized protein</fullName>
    </submittedName>
</protein>
<dbReference type="EMBL" id="FMSH01000163">
    <property type="protein sequence ID" value="SCU75673.1"/>
    <property type="molecule type" value="Genomic_DNA"/>
</dbReference>
<proteinExistence type="predicted"/>